<reference evidence="2" key="5">
    <citation type="journal article" date="2021" name="G3 (Bethesda)">
        <title>Aegilops tauschii genome assembly Aet v5.0 features greater sequence contiguity and improved annotation.</title>
        <authorList>
            <person name="Wang L."/>
            <person name="Zhu T."/>
            <person name="Rodriguez J.C."/>
            <person name="Deal K.R."/>
            <person name="Dubcovsky J."/>
            <person name="McGuire P.E."/>
            <person name="Lux T."/>
            <person name="Spannagl M."/>
            <person name="Mayer K.F.X."/>
            <person name="Baldrich P."/>
            <person name="Meyers B.C."/>
            <person name="Huo N."/>
            <person name="Gu Y.Q."/>
            <person name="Zhou H."/>
            <person name="Devos K.M."/>
            <person name="Bennetzen J.L."/>
            <person name="Unver T."/>
            <person name="Budak H."/>
            <person name="Gulick P.J."/>
            <person name="Galiba G."/>
            <person name="Kalapos B."/>
            <person name="Nelson D.R."/>
            <person name="Li P."/>
            <person name="You F.M."/>
            <person name="Luo M.C."/>
            <person name="Dvorak J."/>
        </authorList>
    </citation>
    <scope>NUCLEOTIDE SEQUENCE [LARGE SCALE GENOMIC DNA]</scope>
    <source>
        <strain evidence="2">cv. AL8/78</strain>
    </source>
</reference>
<evidence type="ECO:0000313" key="2">
    <source>
        <dbReference type="EnsemblPlants" id="AET7Gv21157200.15"/>
    </source>
</evidence>
<evidence type="ECO:0000256" key="1">
    <source>
        <dbReference type="SAM" id="MobiDB-lite"/>
    </source>
</evidence>
<reference evidence="3" key="1">
    <citation type="journal article" date="2014" name="Science">
        <title>Ancient hybridizations among the ancestral genomes of bread wheat.</title>
        <authorList>
            <consortium name="International Wheat Genome Sequencing Consortium,"/>
            <person name="Marcussen T."/>
            <person name="Sandve S.R."/>
            <person name="Heier L."/>
            <person name="Spannagl M."/>
            <person name="Pfeifer M."/>
            <person name="Jakobsen K.S."/>
            <person name="Wulff B.B."/>
            <person name="Steuernagel B."/>
            <person name="Mayer K.F."/>
            <person name="Olsen O.A."/>
        </authorList>
    </citation>
    <scope>NUCLEOTIDE SEQUENCE [LARGE SCALE GENOMIC DNA]</scope>
    <source>
        <strain evidence="3">cv. AL8/78</strain>
    </source>
</reference>
<reference evidence="2" key="3">
    <citation type="journal article" date="2017" name="Nature">
        <title>Genome sequence of the progenitor of the wheat D genome Aegilops tauschii.</title>
        <authorList>
            <person name="Luo M.C."/>
            <person name="Gu Y.Q."/>
            <person name="Puiu D."/>
            <person name="Wang H."/>
            <person name="Twardziok S.O."/>
            <person name="Deal K.R."/>
            <person name="Huo N."/>
            <person name="Zhu T."/>
            <person name="Wang L."/>
            <person name="Wang Y."/>
            <person name="McGuire P.E."/>
            <person name="Liu S."/>
            <person name="Long H."/>
            <person name="Ramasamy R.K."/>
            <person name="Rodriguez J.C."/>
            <person name="Van S.L."/>
            <person name="Yuan L."/>
            <person name="Wang Z."/>
            <person name="Xia Z."/>
            <person name="Xiao L."/>
            <person name="Anderson O.D."/>
            <person name="Ouyang S."/>
            <person name="Liang Y."/>
            <person name="Zimin A.V."/>
            <person name="Pertea G."/>
            <person name="Qi P."/>
            <person name="Bennetzen J.L."/>
            <person name="Dai X."/>
            <person name="Dawson M.W."/>
            <person name="Muller H.G."/>
            <person name="Kugler K."/>
            <person name="Rivarola-Duarte L."/>
            <person name="Spannagl M."/>
            <person name="Mayer K.F.X."/>
            <person name="Lu F.H."/>
            <person name="Bevan M.W."/>
            <person name="Leroy P."/>
            <person name="Li P."/>
            <person name="You F.M."/>
            <person name="Sun Q."/>
            <person name="Liu Z."/>
            <person name="Lyons E."/>
            <person name="Wicker T."/>
            <person name="Salzberg S.L."/>
            <person name="Devos K.M."/>
            <person name="Dvorak J."/>
        </authorList>
    </citation>
    <scope>NUCLEOTIDE SEQUENCE [LARGE SCALE GENOMIC DNA]</scope>
    <source>
        <strain evidence="2">cv. AL8/78</strain>
    </source>
</reference>
<dbReference type="Gramene" id="AET7Gv21157200.15">
    <property type="protein sequence ID" value="AET7Gv21157200.15"/>
    <property type="gene ID" value="AET7Gv21157200"/>
</dbReference>
<keyword evidence="3" id="KW-1185">Reference proteome</keyword>
<organism evidence="2 3">
    <name type="scientific">Aegilops tauschii subsp. strangulata</name>
    <name type="common">Goatgrass</name>
    <dbReference type="NCBI Taxonomy" id="200361"/>
    <lineage>
        <taxon>Eukaryota</taxon>
        <taxon>Viridiplantae</taxon>
        <taxon>Streptophyta</taxon>
        <taxon>Embryophyta</taxon>
        <taxon>Tracheophyta</taxon>
        <taxon>Spermatophyta</taxon>
        <taxon>Magnoliopsida</taxon>
        <taxon>Liliopsida</taxon>
        <taxon>Poales</taxon>
        <taxon>Poaceae</taxon>
        <taxon>BOP clade</taxon>
        <taxon>Pooideae</taxon>
        <taxon>Triticodae</taxon>
        <taxon>Triticeae</taxon>
        <taxon>Triticinae</taxon>
        <taxon>Aegilops</taxon>
    </lineage>
</organism>
<evidence type="ECO:0000313" key="3">
    <source>
        <dbReference type="Proteomes" id="UP000015105"/>
    </source>
</evidence>
<accession>A0A453SYT8</accession>
<feature type="compositionally biased region" description="Basic residues" evidence="1">
    <location>
        <begin position="1"/>
        <end position="10"/>
    </location>
</feature>
<dbReference type="EnsemblPlants" id="AET7Gv21157200.15">
    <property type="protein sequence ID" value="AET7Gv21157200.15"/>
    <property type="gene ID" value="AET7Gv21157200"/>
</dbReference>
<feature type="compositionally biased region" description="Basic and acidic residues" evidence="1">
    <location>
        <begin position="129"/>
        <end position="138"/>
    </location>
</feature>
<name>A0A453SYT8_AEGTS</name>
<dbReference type="AlphaFoldDB" id="A0A453SYT8"/>
<protein>
    <submittedName>
        <fullName evidence="2">Uncharacterized protein</fullName>
    </submittedName>
</protein>
<dbReference type="Proteomes" id="UP000015105">
    <property type="component" value="Chromosome 7D"/>
</dbReference>
<sequence length="138" mass="15199">HRAREPHHARPNQPTGRPRRATLVATGGRTPGEAPRDVRPQPHRQDHLSLSALTRARARTTSHQRERKEKASGPTRAIPLQHPDPSHSPSSQATRTRTRTRTETLAPAAHLPQAYSQSVGRESLPADGVDEHDAQAAR</sequence>
<proteinExistence type="predicted"/>
<feature type="compositionally biased region" description="Low complexity" evidence="1">
    <location>
        <begin position="79"/>
        <end position="95"/>
    </location>
</feature>
<reference evidence="3" key="2">
    <citation type="journal article" date="2017" name="Nat. Plants">
        <title>The Aegilops tauschii genome reveals multiple impacts of transposons.</title>
        <authorList>
            <person name="Zhao G."/>
            <person name="Zou C."/>
            <person name="Li K."/>
            <person name="Wang K."/>
            <person name="Li T."/>
            <person name="Gao L."/>
            <person name="Zhang X."/>
            <person name="Wang H."/>
            <person name="Yang Z."/>
            <person name="Liu X."/>
            <person name="Jiang W."/>
            <person name="Mao L."/>
            <person name="Kong X."/>
            <person name="Jiao Y."/>
            <person name="Jia J."/>
        </authorList>
    </citation>
    <scope>NUCLEOTIDE SEQUENCE [LARGE SCALE GENOMIC DNA]</scope>
    <source>
        <strain evidence="3">cv. AL8/78</strain>
    </source>
</reference>
<reference evidence="2" key="4">
    <citation type="submission" date="2019-03" db="UniProtKB">
        <authorList>
            <consortium name="EnsemblPlants"/>
        </authorList>
    </citation>
    <scope>IDENTIFICATION</scope>
</reference>
<feature type="region of interest" description="Disordered" evidence="1">
    <location>
        <begin position="1"/>
        <end position="138"/>
    </location>
</feature>
<feature type="compositionally biased region" description="Basic and acidic residues" evidence="1">
    <location>
        <begin position="34"/>
        <end position="47"/>
    </location>
</feature>